<dbReference type="UniPathway" id="UPA00204"/>
<proteinExistence type="inferred from homology"/>
<keyword evidence="6" id="KW-0865">Zymogen</keyword>
<comment type="catalytic activity">
    <reaction evidence="2 6">
        <text>glutathione + H2O = L-cysteinylglycine + L-glutamate</text>
        <dbReference type="Rhea" id="RHEA:28807"/>
        <dbReference type="ChEBI" id="CHEBI:15377"/>
        <dbReference type="ChEBI" id="CHEBI:29985"/>
        <dbReference type="ChEBI" id="CHEBI:57925"/>
        <dbReference type="ChEBI" id="CHEBI:61694"/>
        <dbReference type="EC" id="3.4.19.13"/>
    </reaction>
</comment>
<keyword evidence="6 7" id="KW-0808">Transferase</keyword>
<evidence type="ECO:0000256" key="5">
    <source>
        <dbReference type="PIRSR" id="PIRSR600101-2"/>
    </source>
</evidence>
<name>A0A6B2LZN1_9BACT</name>
<evidence type="ECO:0000256" key="2">
    <source>
        <dbReference type="ARBA" id="ARBA00001089"/>
    </source>
</evidence>
<dbReference type="NCBIfam" id="TIGR00066">
    <property type="entry name" value="g_glut_trans"/>
    <property type="match status" value="1"/>
</dbReference>
<keyword evidence="6 7" id="KW-0012">Acyltransferase</keyword>
<dbReference type="GO" id="GO:0036374">
    <property type="term" value="F:glutathione hydrolase activity"/>
    <property type="evidence" value="ECO:0007669"/>
    <property type="project" value="UniProtKB-UniRule"/>
</dbReference>
<dbReference type="Proteomes" id="UP000478417">
    <property type="component" value="Unassembled WGS sequence"/>
</dbReference>
<dbReference type="InterPro" id="IPR043137">
    <property type="entry name" value="GGT_ssub_C"/>
</dbReference>
<comment type="catalytic activity">
    <reaction evidence="1 6">
        <text>an S-substituted glutathione + H2O = an S-substituted L-cysteinylglycine + L-glutamate</text>
        <dbReference type="Rhea" id="RHEA:59468"/>
        <dbReference type="ChEBI" id="CHEBI:15377"/>
        <dbReference type="ChEBI" id="CHEBI:29985"/>
        <dbReference type="ChEBI" id="CHEBI:90779"/>
        <dbReference type="ChEBI" id="CHEBI:143103"/>
        <dbReference type="EC" id="3.4.19.13"/>
    </reaction>
</comment>
<gene>
    <name evidence="7" type="primary">ggt</name>
    <name evidence="7" type="ORF">G0Q06_03500</name>
</gene>
<dbReference type="InterPro" id="IPR029055">
    <property type="entry name" value="Ntn_hydrolases_N"/>
</dbReference>
<comment type="subunit">
    <text evidence="6">This enzyme consists of two polypeptide chains, which are synthesized in precursor form from a single polypeptide.</text>
</comment>
<comment type="similarity">
    <text evidence="6">Belongs to the gamma-glutamyltransferase family.</text>
</comment>
<feature type="binding site" evidence="5">
    <location>
        <position position="444"/>
    </location>
    <ligand>
        <name>L-glutamate</name>
        <dbReference type="ChEBI" id="CHEBI:29985"/>
    </ligand>
</feature>
<evidence type="ECO:0000256" key="4">
    <source>
        <dbReference type="PIRSR" id="PIRSR600101-1"/>
    </source>
</evidence>
<dbReference type="Gene3D" id="3.60.20.40">
    <property type="match status" value="1"/>
</dbReference>
<dbReference type="SUPFAM" id="SSF56235">
    <property type="entry name" value="N-terminal nucleophile aminohydrolases (Ntn hydrolases)"/>
    <property type="match status" value="1"/>
</dbReference>
<dbReference type="GO" id="GO:0006750">
    <property type="term" value="P:glutathione biosynthetic process"/>
    <property type="evidence" value="ECO:0007669"/>
    <property type="project" value="UniProtKB-KW"/>
</dbReference>
<dbReference type="PANTHER" id="PTHR43881">
    <property type="entry name" value="GAMMA-GLUTAMYLTRANSPEPTIDASE (AFU_ORTHOLOGUE AFUA_4G13580)"/>
    <property type="match status" value="1"/>
</dbReference>
<evidence type="ECO:0000313" key="8">
    <source>
        <dbReference type="Proteomes" id="UP000478417"/>
    </source>
</evidence>
<dbReference type="RefSeq" id="WP_163962514.1">
    <property type="nucleotide sequence ID" value="NZ_JAAGNX010000001.1"/>
</dbReference>
<organism evidence="7 8">
    <name type="scientific">Oceanipulchritudo coccoides</name>
    <dbReference type="NCBI Taxonomy" id="2706888"/>
    <lineage>
        <taxon>Bacteria</taxon>
        <taxon>Pseudomonadati</taxon>
        <taxon>Verrucomicrobiota</taxon>
        <taxon>Opitutia</taxon>
        <taxon>Puniceicoccales</taxon>
        <taxon>Oceanipulchritudinaceae</taxon>
        <taxon>Oceanipulchritudo</taxon>
    </lineage>
</organism>
<evidence type="ECO:0000256" key="3">
    <source>
        <dbReference type="ARBA" id="ARBA00047417"/>
    </source>
</evidence>
<feature type="active site" description="Nucleophile" evidence="4">
    <location>
        <position position="361"/>
    </location>
</feature>
<dbReference type="AlphaFoldDB" id="A0A6B2LZN1"/>
<dbReference type="EMBL" id="JAAGNX010000001">
    <property type="protein sequence ID" value="NDV61509.1"/>
    <property type="molecule type" value="Genomic_DNA"/>
</dbReference>
<dbReference type="Pfam" id="PF01019">
    <property type="entry name" value="G_glu_transpept"/>
    <property type="match status" value="1"/>
</dbReference>
<dbReference type="InterPro" id="IPR052896">
    <property type="entry name" value="GGT-like_enzyme"/>
</dbReference>
<dbReference type="Gene3D" id="1.10.246.130">
    <property type="match status" value="1"/>
</dbReference>
<comment type="PTM">
    <text evidence="6">Cleaved by autocatalysis into a large and a small subunit.</text>
</comment>
<dbReference type="PANTHER" id="PTHR43881:SF1">
    <property type="entry name" value="GAMMA-GLUTAMYLTRANSPEPTIDASE (AFU_ORTHOLOGUE AFUA_4G13580)"/>
    <property type="match status" value="1"/>
</dbReference>
<dbReference type="GO" id="GO:0103068">
    <property type="term" value="F:leukotriene C4 gamma-glutamyl transferase activity"/>
    <property type="evidence" value="ECO:0007669"/>
    <property type="project" value="UniProtKB-EC"/>
</dbReference>
<sequence>MADRISGKAFATRSEVLAQHGMVASSQPIATQVGLQILREGGSAMDAAIAVNACLGLMEPTGCGIGGDLFAIVWDAKSQSLHGLNGSGRSARSASLDDMRSALGKTGQEHIPMLGPLSVSVPGCVDGWFTLHEKFGHLPFERVLAPAIEYAESGFPVSEVIAYYWNKSIELRASFPGFLDTFTVDGERAPAKGEVWRNPALAETYRLLAREGRDGFYTGKLAREMAGFLEASGSFLREEDFAGHRSEWVDPISTNYRGYDIWELPPNGQGLAALQMLNILEGYDLAGMGFGSAEFVHLFVEAKKQAFADRARCYADPHFFDVPLERLLSKEYAASQRRQIMMDKAAPSVIPDPEVLKRGDTVYFCTADSEGNMVSFIQSNYWGIGSGLCPPGLGFGFQNRGASFALDPSHANVYAPGKRPFHTIIPAFITREGKPLCAFGVMGGDTQPQAHAQIVCHLVDFKLGLQEAGDAPRVVHSGDSNPRGGLMENGGIVVLETGFSPEVIDSLKDRGHCLEAGSGQFGGYQAIWRNPETGVYAGASESRKDGQAAGY</sequence>
<protein>
    <recommendedName>
        <fullName evidence="6">Glutathione hydrolase proenzyme</fullName>
        <ecNumber evidence="6">2.3.2.2</ecNumber>
        <ecNumber evidence="6">3.4.19.13</ecNumber>
    </recommendedName>
    <component>
        <recommendedName>
            <fullName evidence="6">Glutathione hydrolase large chain</fullName>
        </recommendedName>
    </component>
    <component>
        <recommendedName>
            <fullName evidence="6">Glutathione hydrolase small chain</fullName>
        </recommendedName>
    </component>
</protein>
<evidence type="ECO:0000256" key="1">
    <source>
        <dbReference type="ARBA" id="ARBA00001049"/>
    </source>
</evidence>
<comment type="catalytic activity">
    <reaction evidence="3 6">
        <text>an N-terminal (5-L-glutamyl)-[peptide] + an alpha-amino acid = 5-L-glutamyl amino acid + an N-terminal L-alpha-aminoacyl-[peptide]</text>
        <dbReference type="Rhea" id="RHEA:23904"/>
        <dbReference type="Rhea" id="RHEA-COMP:9780"/>
        <dbReference type="Rhea" id="RHEA-COMP:9795"/>
        <dbReference type="ChEBI" id="CHEBI:77644"/>
        <dbReference type="ChEBI" id="CHEBI:78597"/>
        <dbReference type="ChEBI" id="CHEBI:78599"/>
        <dbReference type="ChEBI" id="CHEBI:78608"/>
        <dbReference type="EC" id="2.3.2.2"/>
    </reaction>
</comment>
<dbReference type="PRINTS" id="PR01210">
    <property type="entry name" value="GGTRANSPTASE"/>
</dbReference>
<dbReference type="GO" id="GO:0006751">
    <property type="term" value="P:glutathione catabolic process"/>
    <property type="evidence" value="ECO:0007669"/>
    <property type="project" value="UniProtKB-UniRule"/>
</dbReference>
<keyword evidence="6" id="KW-0378">Hydrolase</keyword>
<keyword evidence="8" id="KW-1185">Reference proteome</keyword>
<keyword evidence="6" id="KW-0317">Glutathione biosynthesis</keyword>
<dbReference type="InterPro" id="IPR000101">
    <property type="entry name" value="GGT_peptidase"/>
</dbReference>
<comment type="caution">
    <text evidence="7">The sequence shown here is derived from an EMBL/GenBank/DDBJ whole genome shotgun (WGS) entry which is preliminary data.</text>
</comment>
<comment type="pathway">
    <text evidence="6">Sulfur metabolism; glutathione metabolism.</text>
</comment>
<evidence type="ECO:0000313" key="7">
    <source>
        <dbReference type="EMBL" id="NDV61509.1"/>
    </source>
</evidence>
<dbReference type="InterPro" id="IPR043138">
    <property type="entry name" value="GGT_lsub"/>
</dbReference>
<reference evidence="7 8" key="1">
    <citation type="submission" date="2020-02" db="EMBL/GenBank/DDBJ databases">
        <title>Albibacoteraceae fam. nov., the first described family within the subdivision 4 Verrucomicrobia.</title>
        <authorList>
            <person name="Xi F."/>
        </authorList>
    </citation>
    <scope>NUCLEOTIDE SEQUENCE [LARGE SCALE GENOMIC DNA]</scope>
    <source>
        <strain evidence="7 8">CK1056</strain>
    </source>
</reference>
<dbReference type="EC" id="2.3.2.2" evidence="6"/>
<dbReference type="EC" id="3.4.19.13" evidence="6"/>
<evidence type="ECO:0000256" key="6">
    <source>
        <dbReference type="RuleBase" id="RU368036"/>
    </source>
</evidence>
<accession>A0A6B2LZN1</accession>